<feature type="domain" description="CBM6" evidence="2">
    <location>
        <begin position="1"/>
        <end position="110"/>
    </location>
</feature>
<reference evidence="3 4" key="1">
    <citation type="submission" date="2021-07" db="EMBL/GenBank/DDBJ databases">
        <title>Paenibacillus radiodurans sp. nov., isolated from the southeastern edge of Tengger Desert.</title>
        <authorList>
            <person name="Zhang G."/>
        </authorList>
    </citation>
    <scope>NUCLEOTIDE SEQUENCE [LARGE SCALE GENOMIC DNA]</scope>
    <source>
        <strain evidence="3 4">CCM 7311</strain>
    </source>
</reference>
<name>A0ABS7CKJ2_9BACL</name>
<dbReference type="SUPFAM" id="SSF49785">
    <property type="entry name" value="Galactose-binding domain-like"/>
    <property type="match status" value="1"/>
</dbReference>
<dbReference type="InterPro" id="IPR005084">
    <property type="entry name" value="CBM6"/>
</dbReference>
<evidence type="ECO:0000313" key="3">
    <source>
        <dbReference type="EMBL" id="MBW7461462.1"/>
    </source>
</evidence>
<accession>A0ABS7CKJ2</accession>
<dbReference type="EMBL" id="JAHZIK010002975">
    <property type="protein sequence ID" value="MBW7461462.1"/>
    <property type="molecule type" value="Genomic_DNA"/>
</dbReference>
<comment type="caution">
    <text evidence="3">The sequence shown here is derived from an EMBL/GenBank/DDBJ whole genome shotgun (WGS) entry which is preliminary data.</text>
</comment>
<sequence>MSGIQTQNTNDTGGGLNVGWIDTGDWMDYEVDVDTTGLYQVEYRIASGAAAGHIQLKSGETVLSDTAVPNSGGYQNWRTVTDTVELPAGVQTLRLYASGGGFNMNWINFQPATITSIP</sequence>
<dbReference type="CDD" id="cd04080">
    <property type="entry name" value="CBM6_cellulase-like"/>
    <property type="match status" value="1"/>
</dbReference>
<keyword evidence="1" id="KW-0732">Signal</keyword>
<dbReference type="Pfam" id="PF03422">
    <property type="entry name" value="CBM_6"/>
    <property type="match status" value="1"/>
</dbReference>
<protein>
    <submittedName>
        <fullName evidence="3">Carbohydrate-binding protein</fullName>
    </submittedName>
</protein>
<dbReference type="SMART" id="SM00606">
    <property type="entry name" value="CBD_IV"/>
    <property type="match status" value="1"/>
</dbReference>
<evidence type="ECO:0000256" key="1">
    <source>
        <dbReference type="ARBA" id="ARBA00022729"/>
    </source>
</evidence>
<evidence type="ECO:0000313" key="4">
    <source>
        <dbReference type="Proteomes" id="UP001519887"/>
    </source>
</evidence>
<gene>
    <name evidence="3" type="ORF">K0U00_46145</name>
</gene>
<proteinExistence type="predicted"/>
<dbReference type="InterPro" id="IPR006584">
    <property type="entry name" value="Cellulose-bd_IV"/>
</dbReference>
<dbReference type="PROSITE" id="PS51175">
    <property type="entry name" value="CBM6"/>
    <property type="match status" value="1"/>
</dbReference>
<feature type="non-terminal residue" evidence="3">
    <location>
        <position position="118"/>
    </location>
</feature>
<dbReference type="Proteomes" id="UP001519887">
    <property type="component" value="Unassembled WGS sequence"/>
</dbReference>
<evidence type="ECO:0000259" key="2">
    <source>
        <dbReference type="PROSITE" id="PS51175"/>
    </source>
</evidence>
<organism evidence="3 4">
    <name type="scientific">Paenibacillus sepulcri</name>
    <dbReference type="NCBI Taxonomy" id="359917"/>
    <lineage>
        <taxon>Bacteria</taxon>
        <taxon>Bacillati</taxon>
        <taxon>Bacillota</taxon>
        <taxon>Bacilli</taxon>
        <taxon>Bacillales</taxon>
        <taxon>Paenibacillaceae</taxon>
        <taxon>Paenibacillus</taxon>
    </lineage>
</organism>
<keyword evidence="4" id="KW-1185">Reference proteome</keyword>
<dbReference type="InterPro" id="IPR008979">
    <property type="entry name" value="Galactose-bd-like_sf"/>
</dbReference>
<dbReference type="Gene3D" id="2.60.120.260">
    <property type="entry name" value="Galactose-binding domain-like"/>
    <property type="match status" value="1"/>
</dbReference>